<feature type="region of interest" description="Disordered" evidence="1">
    <location>
        <begin position="1"/>
        <end position="25"/>
    </location>
</feature>
<keyword evidence="4" id="KW-1185">Reference proteome</keyword>
<gene>
    <name evidence="3" type="ORF">AQZ52_04210</name>
</gene>
<keyword evidence="2" id="KW-0472">Membrane</keyword>
<dbReference type="EMBL" id="LLZS01000003">
    <property type="protein sequence ID" value="KUR72462.1"/>
    <property type="molecule type" value="Genomic_DNA"/>
</dbReference>
<reference evidence="3 4" key="1">
    <citation type="submission" date="2015-10" db="EMBL/GenBank/DDBJ databases">
        <title>Draft genome sequence of Novosphingobium fuchskuhlense DSM 25065 isolated from a surface water sample of the southwest basin of Lake Grosse Fuchskuhle.</title>
        <authorList>
            <person name="Ruckert C."/>
            <person name="Winkler A."/>
            <person name="Glaeser J."/>
            <person name="Grossart H.-P."/>
            <person name="Kalinowski J."/>
            <person name="Glaeser S."/>
        </authorList>
    </citation>
    <scope>NUCLEOTIDE SEQUENCE [LARGE SCALE GENOMIC DNA]</scope>
    <source>
        <strain evidence="3 4">FNE08-7</strain>
    </source>
</reference>
<evidence type="ECO:0000313" key="3">
    <source>
        <dbReference type="EMBL" id="KUR72462.1"/>
    </source>
</evidence>
<evidence type="ECO:0000256" key="2">
    <source>
        <dbReference type="SAM" id="Phobius"/>
    </source>
</evidence>
<organism evidence="3 4">
    <name type="scientific">Novosphingobium fuchskuhlense</name>
    <dbReference type="NCBI Taxonomy" id="1117702"/>
    <lineage>
        <taxon>Bacteria</taxon>
        <taxon>Pseudomonadati</taxon>
        <taxon>Pseudomonadota</taxon>
        <taxon>Alphaproteobacteria</taxon>
        <taxon>Sphingomonadales</taxon>
        <taxon>Sphingomonadaceae</taxon>
        <taxon>Novosphingobium</taxon>
    </lineage>
</organism>
<feature type="transmembrane region" description="Helical" evidence="2">
    <location>
        <begin position="33"/>
        <end position="55"/>
    </location>
</feature>
<comment type="caution">
    <text evidence="3">The sequence shown here is derived from an EMBL/GenBank/DDBJ whole genome shotgun (WGS) entry which is preliminary data.</text>
</comment>
<proteinExistence type="predicted"/>
<dbReference type="Proteomes" id="UP000058012">
    <property type="component" value="Unassembled WGS sequence"/>
</dbReference>
<name>A0A117UX47_9SPHN</name>
<keyword evidence="2" id="KW-1133">Transmembrane helix</keyword>
<keyword evidence="2" id="KW-0812">Transmembrane</keyword>
<evidence type="ECO:0000256" key="1">
    <source>
        <dbReference type="SAM" id="MobiDB-lite"/>
    </source>
</evidence>
<dbReference type="AlphaFoldDB" id="A0A117UX47"/>
<accession>A0A117UX47</accession>
<sequence length="61" mass="6251">MSKYTPPYRASSHRRHPAIAPRPAPAGIHSSDLGAAMIAAALSFAVIAGAAVHAFGSYFTG</sequence>
<protein>
    <submittedName>
        <fullName evidence="3">Uncharacterized protein</fullName>
    </submittedName>
</protein>
<dbReference type="RefSeq" id="WP_067906658.1">
    <property type="nucleotide sequence ID" value="NZ_KQ954244.1"/>
</dbReference>
<evidence type="ECO:0000313" key="4">
    <source>
        <dbReference type="Proteomes" id="UP000058012"/>
    </source>
</evidence>